<keyword evidence="2" id="KW-0472">Membrane</keyword>
<feature type="transmembrane region" description="Helical" evidence="2">
    <location>
        <begin position="7"/>
        <end position="28"/>
    </location>
</feature>
<accession>A0A1F5JK32</accession>
<proteinExistence type="predicted"/>
<sequence length="160" mass="16836">MNQKGNLLIGILIGLSMAGAIFGAYFLMITIRTPQSAPTSITPPGQHSPSPSPSISSTPAPIEKISIICPVNEGYEQPTLDVNEAAVIAKETNCSAEGTVDISSASCNISGNNWSFGFKPKENKGNCGVVCYVDSKTKIAKLLWMCGGYVPSPPEAFENP</sequence>
<dbReference type="Proteomes" id="UP000177555">
    <property type="component" value="Unassembled WGS sequence"/>
</dbReference>
<evidence type="ECO:0000313" key="3">
    <source>
        <dbReference type="EMBL" id="OGE29003.1"/>
    </source>
</evidence>
<keyword evidence="2" id="KW-0812">Transmembrane</keyword>
<gene>
    <name evidence="3" type="ORF">A2867_03515</name>
</gene>
<name>A0A1F5JK32_9BACT</name>
<dbReference type="EMBL" id="MFCP01000012">
    <property type="protein sequence ID" value="OGE29003.1"/>
    <property type="molecule type" value="Genomic_DNA"/>
</dbReference>
<protein>
    <submittedName>
        <fullName evidence="3">Uncharacterized protein</fullName>
    </submittedName>
</protein>
<evidence type="ECO:0000256" key="2">
    <source>
        <dbReference type="SAM" id="Phobius"/>
    </source>
</evidence>
<keyword evidence="2" id="KW-1133">Transmembrane helix</keyword>
<feature type="compositionally biased region" description="Low complexity" evidence="1">
    <location>
        <begin position="43"/>
        <end position="57"/>
    </location>
</feature>
<evidence type="ECO:0000256" key="1">
    <source>
        <dbReference type="SAM" id="MobiDB-lite"/>
    </source>
</evidence>
<comment type="caution">
    <text evidence="3">The sequence shown here is derived from an EMBL/GenBank/DDBJ whole genome shotgun (WGS) entry which is preliminary data.</text>
</comment>
<reference evidence="3 4" key="1">
    <citation type="journal article" date="2016" name="Nat. Commun.">
        <title>Thousands of microbial genomes shed light on interconnected biogeochemical processes in an aquifer system.</title>
        <authorList>
            <person name="Anantharaman K."/>
            <person name="Brown C.T."/>
            <person name="Hug L.A."/>
            <person name="Sharon I."/>
            <person name="Castelle C.J."/>
            <person name="Probst A.J."/>
            <person name="Thomas B.C."/>
            <person name="Singh A."/>
            <person name="Wilkins M.J."/>
            <person name="Karaoz U."/>
            <person name="Brodie E.L."/>
            <person name="Williams K.H."/>
            <person name="Hubbard S.S."/>
            <person name="Banfield J.F."/>
        </authorList>
    </citation>
    <scope>NUCLEOTIDE SEQUENCE [LARGE SCALE GENOMIC DNA]</scope>
</reference>
<evidence type="ECO:0000313" key="4">
    <source>
        <dbReference type="Proteomes" id="UP000177555"/>
    </source>
</evidence>
<dbReference type="AlphaFoldDB" id="A0A1F5JK32"/>
<organism evidence="3 4">
    <name type="scientific">Candidatus Daviesbacteria bacterium RIFCSPHIGHO2_01_FULL_40_11</name>
    <dbReference type="NCBI Taxonomy" id="1797762"/>
    <lineage>
        <taxon>Bacteria</taxon>
        <taxon>Candidatus Daviesiibacteriota</taxon>
    </lineage>
</organism>
<feature type="region of interest" description="Disordered" evidence="1">
    <location>
        <begin position="37"/>
        <end position="57"/>
    </location>
</feature>